<proteinExistence type="predicted"/>
<keyword evidence="2" id="KW-1185">Reference proteome</keyword>
<dbReference type="RefSeq" id="WP_021319223.1">
    <property type="nucleotide sequence ID" value="NZ_AUWY01000116.1"/>
</dbReference>
<dbReference type="Proteomes" id="UP000015523">
    <property type="component" value="Unassembled WGS sequence"/>
</dbReference>
<evidence type="ECO:0008006" key="3">
    <source>
        <dbReference type="Google" id="ProtNLM"/>
    </source>
</evidence>
<sequence>MNEGPITEADLQAHVDGRLPLERAEGVDAWLRAHPEDAARLAAYRAQNDVLRSALGAIADEPLPPALDLRLRNRDRQRWRLRSGLKAAGIGALVLLSGATGWGLRGWTMPSTVGTAALAREAASSYAVYASDAARPVELPASDRFALDGWFSKRLSRPIRAPDLQRAGLALIGGRLVATAHGPAGLYLYRDAAGRRIALYVRPMEVDGTDHMKPRLEDGVAGWTWADKGLGFGVFGAAPRTDLQSAADLVRSQFLQT</sequence>
<name>T0J1Z6_9SPHN</name>
<dbReference type="STRING" id="1346791.M529_17950"/>
<gene>
    <name evidence="1" type="ORF">M529_17950</name>
</gene>
<reference evidence="1 2" key="1">
    <citation type="journal article" date="2013" name="Genome Announc.">
        <title>Draft Genome Sequence of Sphingobium ummariense Strain RL-3, a Hexachlorocyclohexane-Degrading Bacterium.</title>
        <authorList>
            <person name="Kohli P."/>
            <person name="Dua A."/>
            <person name="Sangwan N."/>
            <person name="Oldach P."/>
            <person name="Khurana J.P."/>
            <person name="Lal R."/>
        </authorList>
    </citation>
    <scope>NUCLEOTIDE SEQUENCE [LARGE SCALE GENOMIC DNA]</scope>
    <source>
        <strain evidence="1 2">RL-3</strain>
    </source>
</reference>
<evidence type="ECO:0000313" key="1">
    <source>
        <dbReference type="EMBL" id="EQB30837.1"/>
    </source>
</evidence>
<organism evidence="1 2">
    <name type="scientific">Sphingobium ummariense RL-3</name>
    <dbReference type="NCBI Taxonomy" id="1346791"/>
    <lineage>
        <taxon>Bacteria</taxon>
        <taxon>Pseudomonadati</taxon>
        <taxon>Pseudomonadota</taxon>
        <taxon>Alphaproteobacteria</taxon>
        <taxon>Sphingomonadales</taxon>
        <taxon>Sphingomonadaceae</taxon>
        <taxon>Sphingobium</taxon>
    </lineage>
</organism>
<evidence type="ECO:0000313" key="2">
    <source>
        <dbReference type="Proteomes" id="UP000015523"/>
    </source>
</evidence>
<dbReference type="AlphaFoldDB" id="T0J1Z6"/>
<dbReference type="eggNOG" id="COG5662">
    <property type="taxonomic scope" value="Bacteria"/>
</dbReference>
<accession>T0J1Z6</accession>
<dbReference type="EMBL" id="AUWY01000116">
    <property type="protein sequence ID" value="EQB30837.1"/>
    <property type="molecule type" value="Genomic_DNA"/>
</dbReference>
<dbReference type="OrthoDB" id="7187254at2"/>
<protein>
    <recommendedName>
        <fullName evidence="3">Anti-sigma factor</fullName>
    </recommendedName>
</protein>
<dbReference type="PATRIC" id="fig|1346791.3.peg.3461"/>
<comment type="caution">
    <text evidence="1">The sequence shown here is derived from an EMBL/GenBank/DDBJ whole genome shotgun (WGS) entry which is preliminary data.</text>
</comment>